<feature type="region of interest" description="Disordered" evidence="1">
    <location>
        <begin position="150"/>
        <end position="169"/>
    </location>
</feature>
<name>A0A1Y1VIM3_9FUNG</name>
<dbReference type="EMBL" id="MCFH01000007">
    <property type="protein sequence ID" value="ORX56538.1"/>
    <property type="molecule type" value="Genomic_DNA"/>
</dbReference>
<feature type="compositionally biased region" description="Polar residues" evidence="1">
    <location>
        <begin position="358"/>
        <end position="376"/>
    </location>
</feature>
<feature type="compositionally biased region" description="Low complexity" evidence="1">
    <location>
        <begin position="424"/>
        <end position="436"/>
    </location>
</feature>
<dbReference type="PANTHER" id="PTHR46007">
    <property type="entry name" value="MEDIATOR OF RNA POLYMERASE II TRANSCRIPTION SUBUNIT 12"/>
    <property type="match status" value="1"/>
</dbReference>
<accession>A0A1Y1VIM3</accession>
<feature type="compositionally biased region" description="Basic and acidic residues" evidence="1">
    <location>
        <begin position="150"/>
        <end position="162"/>
    </location>
</feature>
<evidence type="ECO:0000313" key="3">
    <source>
        <dbReference type="Proteomes" id="UP000193719"/>
    </source>
</evidence>
<sequence length="551" mass="64020">MGKHTAINNNNNSSNVLSQQKILNDLQQMNNGNAKAQMMNQTNSKKNGGKKQQQKQQQKQQVSQQPKQQQQKQQVAQQPKQQQQQTKKSKPLRLSNAKLLSYWISFNNKEWMNSGNKSFIKDIKTFINRNDIRKQLEGIQEIQIKYTFKPEKSKAKRNEERKQNKKQLKAATNATFPPSMHSYRRKQLVQEMNERKQQKATHDRVINLMVKRYSQKMDKFAEEYQKAYKTYQANIKENLCLEEIHQSKINAHKMNSRQRRLQKKAKLQKKYFKSMNKRVLESHTCPAQWTANHEKLFQTATQKILCQGFDGFHYFGRPEYNRSLAWVEANENSTTKDSISVASVLACQNSPIPDETRLASNRVATLPASQKKSTVGCQEIKKQQKPQQQQQQQKSMTIKTQTPEQYRQRISGGKKQQQQKKLNKNNESTTENNNNNKNRKNNVQQRKMEDKPVSPSIVNPGPATWVTESELPDNFAWGILQHRPNGGNKRRSGGSKKNTKEDESLHLLFPKSAPNNNNNNNGAKKQSRNNNNNNNKRQNKKQQGYNISEML</sequence>
<dbReference type="AlphaFoldDB" id="A0A1Y1VIM3"/>
<feature type="compositionally biased region" description="Polar residues" evidence="1">
    <location>
        <begin position="395"/>
        <end position="405"/>
    </location>
</feature>
<feature type="compositionally biased region" description="Low complexity" evidence="1">
    <location>
        <begin position="510"/>
        <end position="544"/>
    </location>
</feature>
<dbReference type="PANTHER" id="PTHR46007:SF12">
    <property type="entry name" value="C2H2-TYPE DOMAIN-CONTAINING PROTEIN-RELATED"/>
    <property type="match status" value="1"/>
</dbReference>
<feature type="compositionally biased region" description="Polar residues" evidence="1">
    <location>
        <begin position="16"/>
        <end position="40"/>
    </location>
</feature>
<evidence type="ECO:0000256" key="1">
    <source>
        <dbReference type="SAM" id="MobiDB-lite"/>
    </source>
</evidence>
<reference evidence="2 3" key="2">
    <citation type="submission" date="2016-08" db="EMBL/GenBank/DDBJ databases">
        <title>Pervasive Adenine N6-methylation of Active Genes in Fungi.</title>
        <authorList>
            <consortium name="DOE Joint Genome Institute"/>
            <person name="Mondo S.J."/>
            <person name="Dannebaum R.O."/>
            <person name="Kuo R.C."/>
            <person name="Labutti K."/>
            <person name="Haridas S."/>
            <person name="Kuo A."/>
            <person name="Salamov A."/>
            <person name="Ahrendt S.R."/>
            <person name="Lipzen A."/>
            <person name="Sullivan W."/>
            <person name="Andreopoulos W.B."/>
            <person name="Clum A."/>
            <person name="Lindquist E."/>
            <person name="Daum C."/>
            <person name="Ramamoorthy G.K."/>
            <person name="Gryganskyi A."/>
            <person name="Culley D."/>
            <person name="Magnuson J.K."/>
            <person name="James T.Y."/>
            <person name="O'Malley M.A."/>
            <person name="Stajich J.E."/>
            <person name="Spatafora J.W."/>
            <person name="Visel A."/>
            <person name="Grigoriev I.V."/>
        </authorList>
    </citation>
    <scope>NUCLEOTIDE SEQUENCE [LARGE SCALE GENOMIC DNA]</scope>
    <source>
        <strain evidence="3">finn</strain>
    </source>
</reference>
<comment type="caution">
    <text evidence="2">The sequence shown here is derived from an EMBL/GenBank/DDBJ whole genome shotgun (WGS) entry which is preliminary data.</text>
</comment>
<dbReference type="GO" id="GO:0016592">
    <property type="term" value="C:mediator complex"/>
    <property type="evidence" value="ECO:0007669"/>
    <property type="project" value="TreeGrafter"/>
</dbReference>
<feature type="region of interest" description="Disordered" evidence="1">
    <location>
        <begin position="358"/>
        <end position="465"/>
    </location>
</feature>
<evidence type="ECO:0000313" key="2">
    <source>
        <dbReference type="EMBL" id="ORX56538.1"/>
    </source>
</evidence>
<feature type="compositionally biased region" description="Low complexity" evidence="1">
    <location>
        <begin position="54"/>
        <end position="86"/>
    </location>
</feature>
<organism evidence="2 3">
    <name type="scientific">Piromyces finnis</name>
    <dbReference type="NCBI Taxonomy" id="1754191"/>
    <lineage>
        <taxon>Eukaryota</taxon>
        <taxon>Fungi</taxon>
        <taxon>Fungi incertae sedis</taxon>
        <taxon>Chytridiomycota</taxon>
        <taxon>Chytridiomycota incertae sedis</taxon>
        <taxon>Neocallimastigomycetes</taxon>
        <taxon>Neocallimastigales</taxon>
        <taxon>Neocallimastigaceae</taxon>
        <taxon>Piromyces</taxon>
    </lineage>
</organism>
<gene>
    <name evidence="2" type="ORF">BCR36DRAFT_580847</name>
</gene>
<protein>
    <submittedName>
        <fullName evidence="2">Uncharacterized protein</fullName>
    </submittedName>
</protein>
<dbReference type="Proteomes" id="UP000193719">
    <property type="component" value="Unassembled WGS sequence"/>
</dbReference>
<feature type="region of interest" description="Disordered" evidence="1">
    <location>
        <begin position="478"/>
        <end position="551"/>
    </location>
</feature>
<feature type="compositionally biased region" description="Low complexity" evidence="1">
    <location>
        <begin position="385"/>
        <end position="394"/>
    </location>
</feature>
<dbReference type="GO" id="GO:0045944">
    <property type="term" value="P:positive regulation of transcription by RNA polymerase II"/>
    <property type="evidence" value="ECO:0007669"/>
    <property type="project" value="TreeGrafter"/>
</dbReference>
<dbReference type="GO" id="GO:0003713">
    <property type="term" value="F:transcription coactivator activity"/>
    <property type="evidence" value="ECO:0007669"/>
    <property type="project" value="TreeGrafter"/>
</dbReference>
<reference evidence="2 3" key="1">
    <citation type="submission" date="2016-08" db="EMBL/GenBank/DDBJ databases">
        <title>Genomes of anaerobic fungi encode conserved fungal cellulosomes for biomass hydrolysis.</title>
        <authorList>
            <consortium name="DOE Joint Genome Institute"/>
            <person name="Haitjema C.H."/>
            <person name="Gilmore S.P."/>
            <person name="Henske J.K."/>
            <person name="Solomon K.V."/>
            <person name="De Groot R."/>
            <person name="Kuo A."/>
            <person name="Mondo S.J."/>
            <person name="Salamov A.A."/>
            <person name="Labutti K."/>
            <person name="Zhao Z."/>
            <person name="Chiniquy J."/>
            <person name="Barry K."/>
            <person name="Brewer H.M."/>
            <person name="Purvine S.O."/>
            <person name="Wright A.T."/>
            <person name="Boxma B."/>
            <person name="Van Alen T."/>
            <person name="Hackstein J.H."/>
            <person name="Baker S.E."/>
            <person name="Grigoriev I.V."/>
            <person name="O'Malley M.A."/>
        </authorList>
    </citation>
    <scope>NUCLEOTIDE SEQUENCE [LARGE SCALE GENOMIC DNA]</scope>
    <source>
        <strain evidence="3">finn</strain>
    </source>
</reference>
<feature type="region of interest" description="Disordered" evidence="1">
    <location>
        <begin position="1"/>
        <end position="92"/>
    </location>
</feature>
<dbReference type="InterPro" id="IPR051647">
    <property type="entry name" value="Mediator_comp_sub12"/>
</dbReference>
<proteinExistence type="predicted"/>
<dbReference type="OrthoDB" id="2153795at2759"/>
<keyword evidence="3" id="KW-1185">Reference proteome</keyword>